<dbReference type="GO" id="GO:0016740">
    <property type="term" value="F:transferase activity"/>
    <property type="evidence" value="ECO:0007669"/>
    <property type="project" value="UniProtKB-KW"/>
</dbReference>
<proteinExistence type="evidence at transcript level"/>
<keyword evidence="2" id="KW-0808">Transferase</keyword>
<dbReference type="PANTHER" id="PTHR33558">
    <property type="entry name" value="GLUTAREDOXIN-LIKE PROTEIN C5ORF63 HOMOLOG"/>
    <property type="match status" value="1"/>
</dbReference>
<evidence type="ECO:0000313" key="2">
    <source>
        <dbReference type="EMBL" id="ALJ30262.1"/>
    </source>
</evidence>
<evidence type="ECO:0000256" key="1">
    <source>
        <dbReference type="RuleBase" id="RU363082"/>
    </source>
</evidence>
<dbReference type="EMBL" id="KT261722">
    <property type="protein sequence ID" value="ALJ30262.1"/>
    <property type="molecule type" value="mRNA"/>
</dbReference>
<keyword evidence="1" id="KW-0249">Electron transport</keyword>
<dbReference type="PANTHER" id="PTHR33558:SF1">
    <property type="entry name" value="GLUTAREDOXIN-LIKE PROTEIN C5ORF63 HOMOLOG"/>
    <property type="match status" value="1"/>
</dbReference>
<protein>
    <recommendedName>
        <fullName evidence="1">Glutaredoxin-like protein</fullName>
    </recommendedName>
</protein>
<organism evidence="2">
    <name type="scientific">Spodoptera litura</name>
    <name type="common">Asian cotton leafworm</name>
    <dbReference type="NCBI Taxonomy" id="69820"/>
    <lineage>
        <taxon>Eukaryota</taxon>
        <taxon>Metazoa</taxon>
        <taxon>Ecdysozoa</taxon>
        <taxon>Arthropoda</taxon>
        <taxon>Hexapoda</taxon>
        <taxon>Insecta</taxon>
        <taxon>Pterygota</taxon>
        <taxon>Neoptera</taxon>
        <taxon>Endopterygota</taxon>
        <taxon>Lepidoptera</taxon>
        <taxon>Glossata</taxon>
        <taxon>Ditrysia</taxon>
        <taxon>Noctuoidea</taxon>
        <taxon>Noctuidae</taxon>
        <taxon>Amphipyrinae</taxon>
        <taxon>Spodoptera</taxon>
    </lineage>
</organism>
<dbReference type="AlphaFoldDB" id="A0A0N7I638"/>
<sequence>MIEKLAHTSDGPPVLTFYTKDPCGLCDIVMEELEPYKNRLIIQKVDITEKENIRWLRLYRHDIPVLFLNGQYLCMHKLNKHLLEKRLQMIEEEKS</sequence>
<dbReference type="Pfam" id="PF05768">
    <property type="entry name" value="Glrx-like"/>
    <property type="match status" value="1"/>
</dbReference>
<accession>A0A0N7I638</accession>
<dbReference type="InterPro" id="IPR008554">
    <property type="entry name" value="Glutaredoxin-like"/>
</dbReference>
<dbReference type="FunFam" id="3.40.30.10:FF:000628">
    <property type="entry name" value="Glutaredoxin-like protein C5orf63 homolog"/>
    <property type="match status" value="1"/>
</dbReference>
<keyword evidence="1" id="KW-0813">Transport</keyword>
<reference evidence="2" key="1">
    <citation type="journal article" date="2015" name="PLoS ONE">
        <title>Identification and Expression Profiles of Sex Pheromone Biosynthesis and Transport Related Genes in Spodoptera litura.</title>
        <authorList>
            <person name="Zhang Y.N."/>
            <person name="Zhu X.Y."/>
            <person name="Fang L.P."/>
            <person name="He P."/>
            <person name="Wang Z.Q."/>
            <person name="Chen G."/>
            <person name="Sun L."/>
            <person name="Ye Z.F."/>
            <person name="Deng D.G."/>
            <person name="Li J.B."/>
        </authorList>
    </citation>
    <scope>NUCLEOTIDE SEQUENCE</scope>
</reference>
<dbReference type="Gene3D" id="3.40.30.10">
    <property type="entry name" value="Glutaredoxin"/>
    <property type="match status" value="1"/>
</dbReference>
<dbReference type="InterPro" id="IPR052565">
    <property type="entry name" value="Glutaredoxin-like_YDR286C"/>
</dbReference>
<reference evidence="2" key="2">
    <citation type="submission" date="2015-07" db="EMBL/GenBank/DDBJ databases">
        <authorList>
            <person name="Cajimat M.N.B."/>
            <person name="Milazzo M.L."/>
            <person name="Fulhorst C.F."/>
        </authorList>
    </citation>
    <scope>NUCLEOTIDE SEQUENCE</scope>
</reference>
<name>A0A0N7I638_SPOLT</name>
<dbReference type="SUPFAM" id="SSF52833">
    <property type="entry name" value="Thioredoxin-like"/>
    <property type="match status" value="1"/>
</dbReference>
<dbReference type="InterPro" id="IPR036249">
    <property type="entry name" value="Thioredoxin-like_sf"/>
</dbReference>
<comment type="similarity">
    <text evidence="1">Belongs to the glutaredoxin family.</text>
</comment>